<proteinExistence type="predicted"/>
<name>A0A6A6WIL3_9PEZI</name>
<dbReference type="RefSeq" id="XP_033603472.1">
    <property type="nucleotide sequence ID" value="XM_033740152.1"/>
</dbReference>
<accession>A0A6A6WIL3</accession>
<dbReference type="EMBL" id="ML996567">
    <property type="protein sequence ID" value="KAF2761021.1"/>
    <property type="molecule type" value="Genomic_DNA"/>
</dbReference>
<evidence type="ECO:0000313" key="2">
    <source>
        <dbReference type="Proteomes" id="UP000799437"/>
    </source>
</evidence>
<reference evidence="1" key="1">
    <citation type="journal article" date="2020" name="Stud. Mycol.">
        <title>101 Dothideomycetes genomes: a test case for predicting lifestyles and emergence of pathogens.</title>
        <authorList>
            <person name="Haridas S."/>
            <person name="Albert R."/>
            <person name="Binder M."/>
            <person name="Bloem J."/>
            <person name="Labutti K."/>
            <person name="Salamov A."/>
            <person name="Andreopoulos B."/>
            <person name="Baker S."/>
            <person name="Barry K."/>
            <person name="Bills G."/>
            <person name="Bluhm B."/>
            <person name="Cannon C."/>
            <person name="Castanera R."/>
            <person name="Culley D."/>
            <person name="Daum C."/>
            <person name="Ezra D."/>
            <person name="Gonzalez J."/>
            <person name="Henrissat B."/>
            <person name="Kuo A."/>
            <person name="Liang C."/>
            <person name="Lipzen A."/>
            <person name="Lutzoni F."/>
            <person name="Magnuson J."/>
            <person name="Mondo S."/>
            <person name="Nolan M."/>
            <person name="Ohm R."/>
            <person name="Pangilinan J."/>
            <person name="Park H.-J."/>
            <person name="Ramirez L."/>
            <person name="Alfaro M."/>
            <person name="Sun H."/>
            <person name="Tritt A."/>
            <person name="Yoshinaga Y."/>
            <person name="Zwiers L.-H."/>
            <person name="Turgeon B."/>
            <person name="Goodwin S."/>
            <person name="Spatafora J."/>
            <person name="Crous P."/>
            <person name="Grigoriev I."/>
        </authorList>
    </citation>
    <scope>NUCLEOTIDE SEQUENCE</scope>
    <source>
        <strain evidence="1">CBS 121739</strain>
    </source>
</reference>
<dbReference type="GeneID" id="54481206"/>
<dbReference type="AlphaFoldDB" id="A0A6A6WIL3"/>
<evidence type="ECO:0000313" key="1">
    <source>
        <dbReference type="EMBL" id="KAF2761021.1"/>
    </source>
</evidence>
<protein>
    <submittedName>
        <fullName evidence="1">Uncharacterized protein</fullName>
    </submittedName>
</protein>
<keyword evidence="2" id="KW-1185">Reference proteome</keyword>
<dbReference type="Proteomes" id="UP000799437">
    <property type="component" value="Unassembled WGS sequence"/>
</dbReference>
<gene>
    <name evidence="1" type="ORF">EJ05DRAFT_250482</name>
</gene>
<sequence>MEVAHWEESAAARVITLCVLSRCIFPASEARAKPQKAKNRQSTQTRKVCDEANLAATEFCGTANQNVASGLGRRRQHHDPASVVLDSAACSYDAFASRSDERDLGDGMGLRRRSWLMALEHTTLEWPLGLLAYVGRVVKSQPQRTEGQLTGTAWNGFARDSLCARKRPSLARGGDDLLRNGFHSVLSKNDQAAGS</sequence>
<organism evidence="1 2">
    <name type="scientific">Pseudovirgaria hyperparasitica</name>
    <dbReference type="NCBI Taxonomy" id="470096"/>
    <lineage>
        <taxon>Eukaryota</taxon>
        <taxon>Fungi</taxon>
        <taxon>Dikarya</taxon>
        <taxon>Ascomycota</taxon>
        <taxon>Pezizomycotina</taxon>
        <taxon>Dothideomycetes</taxon>
        <taxon>Dothideomycetes incertae sedis</taxon>
        <taxon>Acrospermales</taxon>
        <taxon>Acrospermaceae</taxon>
        <taxon>Pseudovirgaria</taxon>
    </lineage>
</organism>